<organism evidence="4 5">
    <name type="scientific">Ruania alba</name>
    <dbReference type="NCBI Taxonomy" id="648782"/>
    <lineage>
        <taxon>Bacteria</taxon>
        <taxon>Bacillati</taxon>
        <taxon>Actinomycetota</taxon>
        <taxon>Actinomycetes</taxon>
        <taxon>Micrococcales</taxon>
        <taxon>Ruaniaceae</taxon>
        <taxon>Ruania</taxon>
    </lineage>
</organism>
<protein>
    <submittedName>
        <fullName evidence="4">3-oxoacyl-[acyl-carrier protein] reductase</fullName>
    </submittedName>
</protein>
<evidence type="ECO:0000256" key="1">
    <source>
        <dbReference type="ARBA" id="ARBA00006484"/>
    </source>
</evidence>
<evidence type="ECO:0000256" key="3">
    <source>
        <dbReference type="SAM" id="MobiDB-lite"/>
    </source>
</evidence>
<sequence length="275" mass="29111">MSELKKRSDNNFPTGNVEHRVPGRLAGRKALVTGASRGIGAEAARAFASEGAAVALCYEPRPEMRDLAFGLAADLTEGGATAVAFAADLSNPDDIEDLVRRSRDALGGIDIVVANAAAQQRASWRDISVAEWDHMQSVNVRGTWLLARAAYPALRASACASIITVTSVMVETGQVGALHYTASKAAVIGITRALSRELGGERIRVNAVMPGAIRTEYEEGLVPDGKNFGRLIASQALERRGLAKDVAGVFTFLASDESSFVTGQVVNVDGGWVHY</sequence>
<keyword evidence="2" id="KW-0560">Oxidoreductase</keyword>
<dbReference type="Proteomes" id="UP000199220">
    <property type="component" value="Unassembled WGS sequence"/>
</dbReference>
<dbReference type="PROSITE" id="PS00061">
    <property type="entry name" value="ADH_SHORT"/>
    <property type="match status" value="1"/>
</dbReference>
<name>A0A1H5M2R9_9MICO</name>
<reference evidence="5" key="1">
    <citation type="submission" date="2016-10" db="EMBL/GenBank/DDBJ databases">
        <authorList>
            <person name="Varghese N."/>
            <person name="Submissions S."/>
        </authorList>
    </citation>
    <scope>NUCLEOTIDE SEQUENCE [LARGE SCALE GENOMIC DNA]</scope>
    <source>
        <strain evidence="5">DSM 21368</strain>
    </source>
</reference>
<dbReference type="PANTHER" id="PTHR48107:SF7">
    <property type="entry name" value="RE15974P"/>
    <property type="match status" value="1"/>
</dbReference>
<dbReference type="SUPFAM" id="SSF51735">
    <property type="entry name" value="NAD(P)-binding Rossmann-fold domains"/>
    <property type="match status" value="1"/>
</dbReference>
<evidence type="ECO:0000313" key="4">
    <source>
        <dbReference type="EMBL" id="SEE83565.1"/>
    </source>
</evidence>
<evidence type="ECO:0000313" key="5">
    <source>
        <dbReference type="Proteomes" id="UP000199220"/>
    </source>
</evidence>
<dbReference type="CDD" id="cd05233">
    <property type="entry name" value="SDR_c"/>
    <property type="match status" value="1"/>
</dbReference>
<dbReference type="STRING" id="648782.SAMN04488554_3117"/>
<dbReference type="RefSeq" id="WP_175477139.1">
    <property type="nucleotide sequence ID" value="NZ_FNTX01000002.1"/>
</dbReference>
<dbReference type="Pfam" id="PF13561">
    <property type="entry name" value="adh_short_C2"/>
    <property type="match status" value="1"/>
</dbReference>
<dbReference type="InterPro" id="IPR002347">
    <property type="entry name" value="SDR_fam"/>
</dbReference>
<dbReference type="InterPro" id="IPR020904">
    <property type="entry name" value="Sc_DH/Rdtase_CS"/>
</dbReference>
<dbReference type="GO" id="GO:0016614">
    <property type="term" value="F:oxidoreductase activity, acting on CH-OH group of donors"/>
    <property type="evidence" value="ECO:0007669"/>
    <property type="project" value="UniProtKB-ARBA"/>
</dbReference>
<feature type="region of interest" description="Disordered" evidence="3">
    <location>
        <begin position="1"/>
        <end position="20"/>
    </location>
</feature>
<comment type="similarity">
    <text evidence="1">Belongs to the short-chain dehydrogenases/reductases (SDR) family.</text>
</comment>
<dbReference type="AlphaFoldDB" id="A0A1H5M2R9"/>
<dbReference type="FunFam" id="3.40.50.720:FF:000084">
    <property type="entry name" value="Short-chain dehydrogenase reductase"/>
    <property type="match status" value="1"/>
</dbReference>
<dbReference type="InterPro" id="IPR036291">
    <property type="entry name" value="NAD(P)-bd_dom_sf"/>
</dbReference>
<dbReference type="Gene3D" id="3.40.50.720">
    <property type="entry name" value="NAD(P)-binding Rossmann-like Domain"/>
    <property type="match status" value="1"/>
</dbReference>
<dbReference type="PANTHER" id="PTHR48107">
    <property type="entry name" value="NADPH-DEPENDENT ALDEHYDE REDUCTASE-LIKE PROTEIN, CHLOROPLASTIC-RELATED"/>
    <property type="match status" value="1"/>
</dbReference>
<proteinExistence type="inferred from homology"/>
<evidence type="ECO:0000256" key="2">
    <source>
        <dbReference type="ARBA" id="ARBA00023002"/>
    </source>
</evidence>
<dbReference type="PRINTS" id="PR00080">
    <property type="entry name" value="SDRFAMILY"/>
</dbReference>
<keyword evidence="5" id="KW-1185">Reference proteome</keyword>
<dbReference type="PRINTS" id="PR00081">
    <property type="entry name" value="GDHRDH"/>
</dbReference>
<dbReference type="EMBL" id="FNTX01000002">
    <property type="protein sequence ID" value="SEE83565.1"/>
    <property type="molecule type" value="Genomic_DNA"/>
</dbReference>
<accession>A0A1H5M2R9</accession>
<gene>
    <name evidence="4" type="ORF">SAMN04488554_3117</name>
</gene>